<keyword evidence="1" id="KW-0472">Membrane</keyword>
<accession>A0A9X1NPT1</accession>
<evidence type="ECO:0000313" key="3">
    <source>
        <dbReference type="Proteomes" id="UP001138997"/>
    </source>
</evidence>
<evidence type="ECO:0000313" key="2">
    <source>
        <dbReference type="EMBL" id="MCD5316953.1"/>
    </source>
</evidence>
<dbReference type="RefSeq" id="WP_231449805.1">
    <property type="nucleotide sequence ID" value="NZ_JAJOMB010000037.1"/>
</dbReference>
<dbReference type="Proteomes" id="UP001138997">
    <property type="component" value="Unassembled WGS sequence"/>
</dbReference>
<dbReference type="AlphaFoldDB" id="A0A9X1NPT1"/>
<feature type="transmembrane region" description="Helical" evidence="1">
    <location>
        <begin position="322"/>
        <end position="343"/>
    </location>
</feature>
<organism evidence="2 3">
    <name type="scientific">Kineosporia babensis</name>
    <dbReference type="NCBI Taxonomy" id="499548"/>
    <lineage>
        <taxon>Bacteria</taxon>
        <taxon>Bacillati</taxon>
        <taxon>Actinomycetota</taxon>
        <taxon>Actinomycetes</taxon>
        <taxon>Kineosporiales</taxon>
        <taxon>Kineosporiaceae</taxon>
        <taxon>Kineosporia</taxon>
    </lineage>
</organism>
<keyword evidence="1" id="KW-0812">Transmembrane</keyword>
<sequence length="398" mass="44940">MTTREQWLDAALSLHRLVYQPEGEQVTVGRRDIDVYIVVPPDGAEVIRRLEEGRTPRETADWYFTEYGETLDIHDLVESLEECQFLRPPDAGERPPPEAVRWRRLGRVLFSLPVLLSFGLAIVAAAVAAAQKPDLLPRYEHMFFSSYYSISQLGLFLIGIPLIMVHEAFHALAGRRLGLNSRLRLDRRLYFVVLETSMDGLVTVPRRQRYLPILAGLLFDVVSIASMMLIADLTRTPEGSFSNVGRLCLAVALVSWLRVLWQFNFYLRTDLYVLFTTVLGLNDLHGVTKQVIRNRFHRLLGHPERVVGPDGWDPADVRASRWYAWLVVVGYTVSLVSFAWLVLPATLHIITGVAERFAAGTRTPLPELIDSAVVTAAALGQLAIWFALRARDRRNAVG</sequence>
<evidence type="ECO:0000256" key="1">
    <source>
        <dbReference type="SAM" id="Phobius"/>
    </source>
</evidence>
<feature type="transmembrane region" description="Helical" evidence="1">
    <location>
        <begin position="108"/>
        <end position="130"/>
    </location>
</feature>
<reference evidence="2" key="1">
    <citation type="submission" date="2021-11" db="EMBL/GenBank/DDBJ databases">
        <title>Streptomyces corallinus and Kineosporia corallina sp. nov., two new coral-derived marine actinobacteria.</title>
        <authorList>
            <person name="Buangrab K."/>
            <person name="Sutthacheep M."/>
            <person name="Yeemin T."/>
            <person name="Harunari E."/>
            <person name="Igarashi Y."/>
            <person name="Sripreechasak P."/>
            <person name="Kanchanasin P."/>
            <person name="Tanasupawat S."/>
            <person name="Phongsopitanun W."/>
        </authorList>
    </citation>
    <scope>NUCLEOTIDE SEQUENCE</scope>
    <source>
        <strain evidence="2">JCM 31032</strain>
    </source>
</reference>
<dbReference type="EMBL" id="JAJOMB010000037">
    <property type="protein sequence ID" value="MCD5316953.1"/>
    <property type="molecule type" value="Genomic_DNA"/>
</dbReference>
<gene>
    <name evidence="2" type="ORF">LR394_39265</name>
</gene>
<feature type="transmembrane region" description="Helical" evidence="1">
    <location>
        <begin position="368"/>
        <end position="388"/>
    </location>
</feature>
<comment type="caution">
    <text evidence="2">The sequence shown here is derived from an EMBL/GenBank/DDBJ whole genome shotgun (WGS) entry which is preliminary data.</text>
</comment>
<feature type="transmembrane region" description="Helical" evidence="1">
    <location>
        <begin position="243"/>
        <end position="261"/>
    </location>
</feature>
<protein>
    <submittedName>
        <fullName evidence="2">Uncharacterized protein</fullName>
    </submittedName>
</protein>
<proteinExistence type="predicted"/>
<name>A0A9X1NPT1_9ACTN</name>
<feature type="transmembrane region" description="Helical" evidence="1">
    <location>
        <begin position="150"/>
        <end position="173"/>
    </location>
</feature>
<keyword evidence="1" id="KW-1133">Transmembrane helix</keyword>
<feature type="transmembrane region" description="Helical" evidence="1">
    <location>
        <begin position="210"/>
        <end position="231"/>
    </location>
</feature>
<keyword evidence="3" id="KW-1185">Reference proteome</keyword>